<evidence type="ECO:0000313" key="3">
    <source>
        <dbReference type="Proteomes" id="UP000316471"/>
    </source>
</evidence>
<proteinExistence type="inferred from homology"/>
<dbReference type="PANTHER" id="PTHR46230">
    <property type="match status" value="1"/>
</dbReference>
<dbReference type="AlphaFoldDB" id="A0A562LYB0"/>
<dbReference type="InterPro" id="IPR036065">
    <property type="entry name" value="BolA-like_sf"/>
</dbReference>
<dbReference type="Pfam" id="PF01722">
    <property type="entry name" value="BolA"/>
    <property type="match status" value="1"/>
</dbReference>
<protein>
    <submittedName>
        <fullName evidence="2">BolA protein</fullName>
    </submittedName>
</protein>
<dbReference type="Gene3D" id="3.30.300.90">
    <property type="entry name" value="BolA-like"/>
    <property type="match status" value="1"/>
</dbReference>
<dbReference type="Proteomes" id="UP000316471">
    <property type="component" value="Unassembled WGS sequence"/>
</dbReference>
<dbReference type="EMBL" id="VLKP01000003">
    <property type="protein sequence ID" value="TWI12637.1"/>
    <property type="molecule type" value="Genomic_DNA"/>
</dbReference>
<dbReference type="PANTHER" id="PTHR46230:SF7">
    <property type="entry name" value="BOLA-LIKE PROTEIN 1"/>
    <property type="match status" value="1"/>
</dbReference>
<reference evidence="2 3" key="1">
    <citation type="journal article" date="2015" name="Stand. Genomic Sci.">
        <title>Genomic Encyclopedia of Bacterial and Archaeal Type Strains, Phase III: the genomes of soil and plant-associated and newly described type strains.</title>
        <authorList>
            <person name="Whitman W.B."/>
            <person name="Woyke T."/>
            <person name="Klenk H.P."/>
            <person name="Zhou Y."/>
            <person name="Lilburn T.G."/>
            <person name="Beck B.J."/>
            <person name="De Vos P."/>
            <person name="Vandamme P."/>
            <person name="Eisen J.A."/>
            <person name="Garrity G."/>
            <person name="Hugenholtz P."/>
            <person name="Kyrpides N.C."/>
        </authorList>
    </citation>
    <scope>NUCLEOTIDE SEQUENCE [LARGE SCALE GENOMIC DNA]</scope>
    <source>
        <strain evidence="2 3">CGMCC 1.10136</strain>
    </source>
</reference>
<comment type="caution">
    <text evidence="2">The sequence shown here is derived from an EMBL/GenBank/DDBJ whole genome shotgun (WGS) entry which is preliminary data.</text>
</comment>
<evidence type="ECO:0000313" key="2">
    <source>
        <dbReference type="EMBL" id="TWI12637.1"/>
    </source>
</evidence>
<dbReference type="InterPro" id="IPR002634">
    <property type="entry name" value="BolA"/>
</dbReference>
<accession>A0A562LYB0</accession>
<evidence type="ECO:0000256" key="1">
    <source>
        <dbReference type="RuleBase" id="RU003860"/>
    </source>
</evidence>
<dbReference type="PIRSF" id="PIRSF003113">
    <property type="entry name" value="BolA"/>
    <property type="match status" value="1"/>
</dbReference>
<dbReference type="GO" id="GO:0016226">
    <property type="term" value="P:iron-sulfur cluster assembly"/>
    <property type="evidence" value="ECO:0007669"/>
    <property type="project" value="TreeGrafter"/>
</dbReference>
<dbReference type="RefSeq" id="WP_144812756.1">
    <property type="nucleotide sequence ID" value="NZ_VLKP01000003.1"/>
</dbReference>
<dbReference type="SUPFAM" id="SSF82657">
    <property type="entry name" value="BolA-like"/>
    <property type="match status" value="1"/>
</dbReference>
<sequence>MNRGPLPREERVAAIRAAIEAALHPVSLVVEDESHLHAGHEGARDGRGHFRVEVVSDAFQGMGPIARHRAVYAAVGDLMATDIHALAIVAKVPPATLAKD</sequence>
<dbReference type="OrthoDB" id="9801469at2"/>
<name>A0A562LYB0_9GAMM</name>
<gene>
    <name evidence="2" type="ORF">IP93_00982</name>
</gene>
<comment type="similarity">
    <text evidence="1">Belongs to the BolA/IbaG family.</text>
</comment>
<organism evidence="2 3">
    <name type="scientific">Aerolutibacter ruishenii</name>
    <dbReference type="NCBI Taxonomy" id="686800"/>
    <lineage>
        <taxon>Bacteria</taxon>
        <taxon>Pseudomonadati</taxon>
        <taxon>Pseudomonadota</taxon>
        <taxon>Gammaproteobacteria</taxon>
        <taxon>Lysobacterales</taxon>
        <taxon>Lysobacteraceae</taxon>
        <taxon>Aerolutibacter</taxon>
    </lineage>
</organism>
<keyword evidence="3" id="KW-1185">Reference proteome</keyword>